<accession>A0A286UEI1</accession>
<dbReference type="AlphaFoldDB" id="A0A286UEI1"/>
<gene>
    <name evidence="2" type="ORF">PNOK_0647300</name>
</gene>
<dbReference type="InParanoid" id="A0A286UEI1"/>
<sequence>MASINNFEVTAHIFRIVKYMLAKASNQIKQIVVGYDLVHGPGLRPPHVIDTGISKSSLSLISDSRAGLSGIKTPGSCSFIPSITQTYHLYFYYLLVKLILSLRARMGCIQSVEKKEPPKFPSNNNTTITDTTSATEKTEPEPKAIPSTAFAPYYLHEASPTEQTDKPPKDNSDTLTKATKAKPTTTSRVKATKPAAPTKSRSKGGGGSGPSYSSSVDYQSYRNHYYAYGGDGGGGGGNSGGYSGGDSGGGGCSGGDSGGDSGGGGGGDSGGC</sequence>
<protein>
    <submittedName>
        <fullName evidence="2">Uncharacterized protein</fullName>
    </submittedName>
</protein>
<name>A0A286UEI1_9AGAM</name>
<evidence type="ECO:0000256" key="1">
    <source>
        <dbReference type="SAM" id="MobiDB-lite"/>
    </source>
</evidence>
<feature type="compositionally biased region" description="Gly residues" evidence="1">
    <location>
        <begin position="229"/>
        <end position="272"/>
    </location>
</feature>
<keyword evidence="3" id="KW-1185">Reference proteome</keyword>
<feature type="compositionally biased region" description="Low complexity" evidence="1">
    <location>
        <begin position="123"/>
        <end position="135"/>
    </location>
</feature>
<feature type="compositionally biased region" description="Basic and acidic residues" evidence="1">
    <location>
        <begin position="163"/>
        <end position="172"/>
    </location>
</feature>
<feature type="region of interest" description="Disordered" evidence="1">
    <location>
        <begin position="158"/>
        <end position="272"/>
    </location>
</feature>
<feature type="region of interest" description="Disordered" evidence="1">
    <location>
        <begin position="114"/>
        <end position="146"/>
    </location>
</feature>
<dbReference type="EMBL" id="NBII01000006">
    <property type="protein sequence ID" value="PAV17987.1"/>
    <property type="molecule type" value="Genomic_DNA"/>
</dbReference>
<proteinExistence type="predicted"/>
<comment type="caution">
    <text evidence="2">The sequence shown here is derived from an EMBL/GenBank/DDBJ whole genome shotgun (WGS) entry which is preliminary data.</text>
</comment>
<evidence type="ECO:0000313" key="3">
    <source>
        <dbReference type="Proteomes" id="UP000217199"/>
    </source>
</evidence>
<organism evidence="2 3">
    <name type="scientific">Pyrrhoderma noxium</name>
    <dbReference type="NCBI Taxonomy" id="2282107"/>
    <lineage>
        <taxon>Eukaryota</taxon>
        <taxon>Fungi</taxon>
        <taxon>Dikarya</taxon>
        <taxon>Basidiomycota</taxon>
        <taxon>Agaricomycotina</taxon>
        <taxon>Agaricomycetes</taxon>
        <taxon>Hymenochaetales</taxon>
        <taxon>Hymenochaetaceae</taxon>
        <taxon>Pyrrhoderma</taxon>
    </lineage>
</organism>
<reference evidence="2 3" key="1">
    <citation type="journal article" date="2017" name="Mol. Ecol.">
        <title>Comparative and population genomic landscape of Phellinus noxius: A hypervariable fungus causing root rot in trees.</title>
        <authorList>
            <person name="Chung C.L."/>
            <person name="Lee T.J."/>
            <person name="Akiba M."/>
            <person name="Lee H.H."/>
            <person name="Kuo T.H."/>
            <person name="Liu D."/>
            <person name="Ke H.M."/>
            <person name="Yokoi T."/>
            <person name="Roa M.B."/>
            <person name="Lu M.J."/>
            <person name="Chang Y.Y."/>
            <person name="Ann P.J."/>
            <person name="Tsai J.N."/>
            <person name="Chen C.Y."/>
            <person name="Tzean S.S."/>
            <person name="Ota Y."/>
            <person name="Hattori T."/>
            <person name="Sahashi N."/>
            <person name="Liou R.F."/>
            <person name="Kikuchi T."/>
            <person name="Tsai I.J."/>
        </authorList>
    </citation>
    <scope>NUCLEOTIDE SEQUENCE [LARGE SCALE GENOMIC DNA]</scope>
    <source>
        <strain evidence="2 3">FFPRI411160</strain>
    </source>
</reference>
<feature type="compositionally biased region" description="Low complexity" evidence="1">
    <location>
        <begin position="174"/>
        <end position="186"/>
    </location>
</feature>
<dbReference type="Proteomes" id="UP000217199">
    <property type="component" value="Unassembled WGS sequence"/>
</dbReference>
<evidence type="ECO:0000313" key="2">
    <source>
        <dbReference type="EMBL" id="PAV17987.1"/>
    </source>
</evidence>